<feature type="transmembrane region" description="Helical" evidence="6">
    <location>
        <begin position="30"/>
        <end position="50"/>
    </location>
</feature>
<keyword evidence="3 6" id="KW-0812">Transmembrane</keyword>
<protein>
    <submittedName>
        <fullName evidence="8">Putative multicomponent Na+:H+ antiporter subunit B</fullName>
    </submittedName>
</protein>
<dbReference type="HOGENOM" id="CLU_1336391_0_0_3"/>
<dbReference type="GO" id="GO:0005886">
    <property type="term" value="C:plasma membrane"/>
    <property type="evidence" value="ECO:0007669"/>
    <property type="project" value="UniProtKB-SubCell"/>
</dbReference>
<dbReference type="Pfam" id="PF13244">
    <property type="entry name" value="MbhD"/>
    <property type="match status" value="1"/>
</dbReference>
<evidence type="ECO:0000256" key="5">
    <source>
        <dbReference type="ARBA" id="ARBA00023136"/>
    </source>
</evidence>
<feature type="transmembrane region" description="Helical" evidence="6">
    <location>
        <begin position="6"/>
        <end position="23"/>
    </location>
</feature>
<dbReference type="OrthoDB" id="467332at2"/>
<sequence length="180" mass="20030">MNEFYLPVIIALLPLMACLLVLQVNPYHALVIRGVLGAIAALVEALLGAADVALTEALVGTMLAITLYAVAVRSSLVLQLGIVENESSGMDKLFEELRTILGKRHLRLELIPYNDVQTLHQALIDKEVHAICSLSESTGQENQTYHTQTRIQRIYDILHSELSWPKASLSYFNLNLKEKH</sequence>
<evidence type="ECO:0000256" key="6">
    <source>
        <dbReference type="SAM" id="Phobius"/>
    </source>
</evidence>
<dbReference type="AlphaFoldDB" id="B7KK98"/>
<keyword evidence="2" id="KW-1003">Cell membrane</keyword>
<dbReference type="STRING" id="65393.PCC7424_2567"/>
<gene>
    <name evidence="8" type="ordered locus">PCC7424_2567</name>
</gene>
<organism evidence="8 9">
    <name type="scientific">Gloeothece citriformis (strain PCC 7424)</name>
    <name type="common">Cyanothece sp. (strain PCC 7424)</name>
    <dbReference type="NCBI Taxonomy" id="65393"/>
    <lineage>
        <taxon>Bacteria</taxon>
        <taxon>Bacillati</taxon>
        <taxon>Cyanobacteriota</taxon>
        <taxon>Cyanophyceae</taxon>
        <taxon>Oscillatoriophycideae</taxon>
        <taxon>Chroococcales</taxon>
        <taxon>Aphanothecaceae</taxon>
        <taxon>Gloeothece</taxon>
        <taxon>Gloeothece citriformis</taxon>
    </lineage>
</organism>
<dbReference type="KEGG" id="cyc:PCC7424_2567"/>
<evidence type="ECO:0000256" key="2">
    <source>
        <dbReference type="ARBA" id="ARBA00022475"/>
    </source>
</evidence>
<reference evidence="9" key="1">
    <citation type="journal article" date="2011" name="MBio">
        <title>Novel metabolic attributes of the genus Cyanothece, comprising a group of unicellular nitrogen-fixing Cyanobacteria.</title>
        <authorList>
            <person name="Bandyopadhyay A."/>
            <person name="Elvitigala T."/>
            <person name="Welsh E."/>
            <person name="Stockel J."/>
            <person name="Liberton M."/>
            <person name="Min H."/>
            <person name="Sherman L.A."/>
            <person name="Pakrasi H.B."/>
        </authorList>
    </citation>
    <scope>NUCLEOTIDE SEQUENCE [LARGE SCALE GENOMIC DNA]</scope>
    <source>
        <strain evidence="9">PCC 7424</strain>
    </source>
</reference>
<evidence type="ECO:0000313" key="9">
    <source>
        <dbReference type="Proteomes" id="UP000002384"/>
    </source>
</evidence>
<dbReference type="InterPro" id="IPR025383">
    <property type="entry name" value="MrpA_C/MbhD"/>
</dbReference>
<evidence type="ECO:0000259" key="7">
    <source>
        <dbReference type="Pfam" id="PF13244"/>
    </source>
</evidence>
<keyword evidence="4 6" id="KW-1133">Transmembrane helix</keyword>
<dbReference type="Proteomes" id="UP000002384">
    <property type="component" value="Chromosome"/>
</dbReference>
<dbReference type="NCBIfam" id="NF005630">
    <property type="entry name" value="PRK07377.1-6"/>
    <property type="match status" value="1"/>
</dbReference>
<comment type="subcellular location">
    <subcellularLocation>
        <location evidence="1">Cell membrane</location>
        <topology evidence="1">Multi-pass membrane protein</topology>
    </subcellularLocation>
</comment>
<evidence type="ECO:0000256" key="3">
    <source>
        <dbReference type="ARBA" id="ARBA00022692"/>
    </source>
</evidence>
<accession>B7KK98</accession>
<feature type="domain" description="MrpA C-terminal/MbhD" evidence="7">
    <location>
        <begin position="12"/>
        <end position="74"/>
    </location>
</feature>
<evidence type="ECO:0000313" key="8">
    <source>
        <dbReference type="EMBL" id="ACK70983.1"/>
    </source>
</evidence>
<evidence type="ECO:0000256" key="1">
    <source>
        <dbReference type="ARBA" id="ARBA00004651"/>
    </source>
</evidence>
<dbReference type="eggNOG" id="COG1563">
    <property type="taxonomic scope" value="Bacteria"/>
</dbReference>
<proteinExistence type="predicted"/>
<keyword evidence="9" id="KW-1185">Reference proteome</keyword>
<keyword evidence="5 6" id="KW-0472">Membrane</keyword>
<evidence type="ECO:0000256" key="4">
    <source>
        <dbReference type="ARBA" id="ARBA00022989"/>
    </source>
</evidence>
<dbReference type="NCBIfam" id="NF005628">
    <property type="entry name" value="PRK07377.1-4"/>
    <property type="match status" value="1"/>
</dbReference>
<dbReference type="EMBL" id="CP001291">
    <property type="protein sequence ID" value="ACK70983.1"/>
    <property type="molecule type" value="Genomic_DNA"/>
</dbReference>
<dbReference type="RefSeq" id="WP_015954586.1">
    <property type="nucleotide sequence ID" value="NC_011729.1"/>
</dbReference>
<name>B7KK98_GLOC7</name>